<dbReference type="PANTHER" id="PTHR37953">
    <property type="entry name" value="UPF0127 PROTEIN MJ1496"/>
    <property type="match status" value="1"/>
</dbReference>
<accession>A0A1F7J0V9</accession>
<dbReference type="InterPro" id="IPR038695">
    <property type="entry name" value="Saro_0823-like_sf"/>
</dbReference>
<dbReference type="Proteomes" id="UP000177141">
    <property type="component" value="Unassembled WGS sequence"/>
</dbReference>
<dbReference type="STRING" id="1802061.A3A93_00040"/>
<protein>
    <recommendedName>
        <fullName evidence="4">DUF192 domain-containing protein</fullName>
    </recommendedName>
</protein>
<dbReference type="PANTHER" id="PTHR37953:SF1">
    <property type="entry name" value="UPF0127 PROTEIN MJ1496"/>
    <property type="match status" value="1"/>
</dbReference>
<name>A0A1F7J0V9_9BACT</name>
<keyword evidence="1" id="KW-0812">Transmembrane</keyword>
<evidence type="ECO:0000256" key="1">
    <source>
        <dbReference type="SAM" id="Phobius"/>
    </source>
</evidence>
<proteinExistence type="predicted"/>
<dbReference type="InterPro" id="IPR003795">
    <property type="entry name" value="DUF192"/>
</dbReference>
<organism evidence="2 3">
    <name type="scientific">Candidatus Roizmanbacteria bacterium RIFCSPLOWO2_01_FULL_38_12</name>
    <dbReference type="NCBI Taxonomy" id="1802061"/>
    <lineage>
        <taxon>Bacteria</taxon>
        <taxon>Candidatus Roizmaniibacteriota</taxon>
    </lineage>
</organism>
<evidence type="ECO:0008006" key="4">
    <source>
        <dbReference type="Google" id="ProtNLM"/>
    </source>
</evidence>
<feature type="transmembrane region" description="Helical" evidence="1">
    <location>
        <begin position="9"/>
        <end position="30"/>
    </location>
</feature>
<reference evidence="2 3" key="1">
    <citation type="journal article" date="2016" name="Nat. Commun.">
        <title>Thousands of microbial genomes shed light on interconnected biogeochemical processes in an aquifer system.</title>
        <authorList>
            <person name="Anantharaman K."/>
            <person name="Brown C.T."/>
            <person name="Hug L.A."/>
            <person name="Sharon I."/>
            <person name="Castelle C.J."/>
            <person name="Probst A.J."/>
            <person name="Thomas B.C."/>
            <person name="Singh A."/>
            <person name="Wilkins M.J."/>
            <person name="Karaoz U."/>
            <person name="Brodie E.L."/>
            <person name="Williams K.H."/>
            <person name="Hubbard S.S."/>
            <person name="Banfield J.F."/>
        </authorList>
    </citation>
    <scope>NUCLEOTIDE SEQUENCE [LARGE SCALE GENOMIC DNA]</scope>
</reference>
<keyword evidence="1" id="KW-1133">Transmembrane helix</keyword>
<dbReference type="AlphaFoldDB" id="A0A1F7J0V9"/>
<evidence type="ECO:0000313" key="2">
    <source>
        <dbReference type="EMBL" id="OGK49258.1"/>
    </source>
</evidence>
<dbReference type="Gene3D" id="2.60.120.1140">
    <property type="entry name" value="Protein of unknown function DUF192"/>
    <property type="match status" value="1"/>
</dbReference>
<gene>
    <name evidence="2" type="ORF">A3A93_00040</name>
</gene>
<dbReference type="EMBL" id="MGAL01000002">
    <property type="protein sequence ID" value="OGK49258.1"/>
    <property type="molecule type" value="Genomic_DNA"/>
</dbReference>
<keyword evidence="1" id="KW-0472">Membrane</keyword>
<dbReference type="Pfam" id="PF02643">
    <property type="entry name" value="DUF192"/>
    <property type="match status" value="1"/>
</dbReference>
<comment type="caution">
    <text evidence="2">The sequence shown here is derived from an EMBL/GenBank/DDBJ whole genome shotgun (WGS) entry which is preliminary data.</text>
</comment>
<evidence type="ECO:0000313" key="3">
    <source>
        <dbReference type="Proteomes" id="UP000177141"/>
    </source>
</evidence>
<sequence length="148" mass="16965">MKYFSAKKIIIGILVLILIVVIGFSGKYILSKQCSPVKDERFTNYEIVKVNIENKDMCLLVAGTPEQWIQGLMFVRKPVDNFDGMIFSFPAVEQQTFWNKNIYIDITIYWMKDGKIFSKDKLPSIEKSKNIVTVMSPSAVDTVVEVIE</sequence>